<reference evidence="3" key="2">
    <citation type="journal article" date="2021" name="PeerJ">
        <title>Extensive microbial diversity within the chicken gut microbiome revealed by metagenomics and culture.</title>
        <authorList>
            <person name="Gilroy R."/>
            <person name="Ravi A."/>
            <person name="Getino M."/>
            <person name="Pursley I."/>
            <person name="Horton D.L."/>
            <person name="Alikhan N.F."/>
            <person name="Baker D."/>
            <person name="Gharbi K."/>
            <person name="Hall N."/>
            <person name="Watson M."/>
            <person name="Adriaenssens E.M."/>
            <person name="Foster-Nyarko E."/>
            <person name="Jarju S."/>
            <person name="Secka A."/>
            <person name="Antonio M."/>
            <person name="Oren A."/>
            <person name="Chaudhuri R.R."/>
            <person name="La Ragione R."/>
            <person name="Hildebrand F."/>
            <person name="Pallen M.J."/>
        </authorList>
    </citation>
    <scope>NUCLEOTIDE SEQUENCE</scope>
    <source>
        <strain evidence="3">CHK193-30670</strain>
    </source>
</reference>
<evidence type="ECO:0000313" key="4">
    <source>
        <dbReference type="Proteomes" id="UP000824074"/>
    </source>
</evidence>
<name>A0A9D1IPZ2_9FIRM</name>
<dbReference type="SUPFAM" id="SSF47413">
    <property type="entry name" value="lambda repressor-like DNA-binding domains"/>
    <property type="match status" value="1"/>
</dbReference>
<dbReference type="PANTHER" id="PTHR34475:SF1">
    <property type="entry name" value="CYTOSKELETON PROTEIN RODZ"/>
    <property type="match status" value="1"/>
</dbReference>
<evidence type="ECO:0000259" key="2">
    <source>
        <dbReference type="PROSITE" id="PS50943"/>
    </source>
</evidence>
<accession>A0A9D1IPZ2</accession>
<protein>
    <submittedName>
        <fullName evidence="3">Helix-turn-helix domain-containing protein</fullName>
    </submittedName>
</protein>
<keyword evidence="1" id="KW-0812">Transmembrane</keyword>
<dbReference type="EMBL" id="DVMT01000017">
    <property type="protein sequence ID" value="HIU40024.1"/>
    <property type="molecule type" value="Genomic_DNA"/>
</dbReference>
<feature type="transmembrane region" description="Helical" evidence="1">
    <location>
        <begin position="119"/>
        <end position="140"/>
    </location>
</feature>
<dbReference type="Gene3D" id="1.10.260.40">
    <property type="entry name" value="lambda repressor-like DNA-binding domains"/>
    <property type="match status" value="1"/>
</dbReference>
<proteinExistence type="predicted"/>
<sequence>MKEIGEQLKAAREEHGVSIEEAASDLNLRAQQIENIEKGNLKVFKDVFYLKSFIRGYAKYLGLDEEKIMDEFNEYFFEETSKIPIAEIEKASKKKQKEKANEQKVVSPYTMEEKPKSKFVMIIVGLIILLLIFLIGYIVVTQYINPNDEEQNAITYLGN</sequence>
<dbReference type="GO" id="GO:0003677">
    <property type="term" value="F:DNA binding"/>
    <property type="evidence" value="ECO:0007669"/>
    <property type="project" value="InterPro"/>
</dbReference>
<dbReference type="InterPro" id="IPR050400">
    <property type="entry name" value="Bact_Cytoskel_RodZ"/>
</dbReference>
<dbReference type="SMART" id="SM00530">
    <property type="entry name" value="HTH_XRE"/>
    <property type="match status" value="1"/>
</dbReference>
<dbReference type="PROSITE" id="PS50943">
    <property type="entry name" value="HTH_CROC1"/>
    <property type="match status" value="1"/>
</dbReference>
<feature type="domain" description="HTH cro/C1-type" evidence="2">
    <location>
        <begin position="8"/>
        <end position="40"/>
    </location>
</feature>
<gene>
    <name evidence="3" type="ORF">IAB68_01810</name>
</gene>
<dbReference type="Proteomes" id="UP000824074">
    <property type="component" value="Unassembled WGS sequence"/>
</dbReference>
<dbReference type="CDD" id="cd00093">
    <property type="entry name" value="HTH_XRE"/>
    <property type="match status" value="1"/>
</dbReference>
<dbReference type="InterPro" id="IPR001387">
    <property type="entry name" value="Cro/C1-type_HTH"/>
</dbReference>
<keyword evidence="1" id="KW-1133">Transmembrane helix</keyword>
<dbReference type="InterPro" id="IPR010982">
    <property type="entry name" value="Lambda_DNA-bd_dom_sf"/>
</dbReference>
<dbReference type="Pfam" id="PF13413">
    <property type="entry name" value="HTH_25"/>
    <property type="match status" value="1"/>
</dbReference>
<comment type="caution">
    <text evidence="3">The sequence shown here is derived from an EMBL/GenBank/DDBJ whole genome shotgun (WGS) entry which is preliminary data.</text>
</comment>
<evidence type="ECO:0000256" key="1">
    <source>
        <dbReference type="SAM" id="Phobius"/>
    </source>
</evidence>
<dbReference type="AlphaFoldDB" id="A0A9D1IPZ2"/>
<organism evidence="3 4">
    <name type="scientific">Candidatus Aphodocola excrementigallinarum</name>
    <dbReference type="NCBI Taxonomy" id="2840670"/>
    <lineage>
        <taxon>Bacteria</taxon>
        <taxon>Bacillati</taxon>
        <taxon>Bacillota</taxon>
        <taxon>Bacilli</taxon>
        <taxon>Candidatus Aphodocola</taxon>
    </lineage>
</organism>
<dbReference type="PANTHER" id="PTHR34475">
    <property type="match status" value="1"/>
</dbReference>
<keyword evidence="1" id="KW-0472">Membrane</keyword>
<evidence type="ECO:0000313" key="3">
    <source>
        <dbReference type="EMBL" id="HIU40024.1"/>
    </source>
</evidence>
<reference evidence="3" key="1">
    <citation type="submission" date="2020-10" db="EMBL/GenBank/DDBJ databases">
        <authorList>
            <person name="Gilroy R."/>
        </authorList>
    </citation>
    <scope>NUCLEOTIDE SEQUENCE</scope>
    <source>
        <strain evidence="3">CHK193-30670</strain>
    </source>
</reference>